<dbReference type="HOGENOM" id="CLU_028967_0_3_2"/>
<dbReference type="SMART" id="SM00797">
    <property type="entry name" value="AHS2"/>
    <property type="match status" value="1"/>
</dbReference>
<dbReference type="InterPro" id="IPR003778">
    <property type="entry name" value="CT_A_B"/>
</dbReference>
<dbReference type="STRING" id="529709.PYCH_17210"/>
<evidence type="ECO:0000259" key="4">
    <source>
        <dbReference type="SMART" id="SM00797"/>
    </source>
</evidence>
<keyword evidence="1" id="KW-0547">Nucleotide-binding</keyword>
<dbReference type="InterPro" id="IPR052708">
    <property type="entry name" value="PxpC"/>
</dbReference>
<proteinExistence type="predicted"/>
<dbReference type="GO" id="GO:0005524">
    <property type="term" value="F:ATP binding"/>
    <property type="evidence" value="ECO:0007669"/>
    <property type="project" value="UniProtKB-KW"/>
</dbReference>
<dbReference type="RefSeq" id="WP_013906436.1">
    <property type="nucleotide sequence ID" value="NC_015680.1"/>
</dbReference>
<evidence type="ECO:0000313" key="6">
    <source>
        <dbReference type="Proteomes" id="UP000008386"/>
    </source>
</evidence>
<sequence>MIEILKVPSILTVQDNGRRMRRFGVPVGGFADDVSARLANFLVGNPGDAPLLEFILAGPTIRFLRSSVFAVVGDVDVRLNGVPIEPYTSYWAKPADILEVGVLKRGVYGYIAFAGGISCAKLLGSCSTYARAGLGRPLRAGDVLPFESVLLMGRAGRHLPEELRPRFDGPVRVVLGPEEFGEEDIEKFLGAEYRVTSESDRMGIRLEGPELHGRGIVTSPLTPGTVQVPPGGQPIVMLADSQTTGGYSRIAVVIRADLYKVAQRRPGETVRFEAVDVREAREAFLRKERWLKALSMFLEGKMRAFKVRVGGRDFLAFVE</sequence>
<keyword evidence="2 5" id="KW-0378">Hydrolase</keyword>
<dbReference type="AlphaFoldDB" id="F8AHK9"/>
<accession>F8AHK9</accession>
<evidence type="ECO:0000256" key="2">
    <source>
        <dbReference type="ARBA" id="ARBA00022801"/>
    </source>
</evidence>
<evidence type="ECO:0000256" key="1">
    <source>
        <dbReference type="ARBA" id="ARBA00022741"/>
    </source>
</evidence>
<dbReference type="KEGG" id="pya:PYCH_17210"/>
<gene>
    <name evidence="5" type="ordered locus">PYCH_17210</name>
</gene>
<dbReference type="GO" id="GO:0016787">
    <property type="term" value="F:hydrolase activity"/>
    <property type="evidence" value="ECO:0007669"/>
    <property type="project" value="UniProtKB-KW"/>
</dbReference>
<dbReference type="PANTHER" id="PTHR43309">
    <property type="entry name" value="5-OXOPROLINASE SUBUNIT C"/>
    <property type="match status" value="1"/>
</dbReference>
<dbReference type="NCBIfam" id="TIGR00724">
    <property type="entry name" value="urea_amlyse_rel"/>
    <property type="match status" value="1"/>
</dbReference>
<dbReference type="OrthoDB" id="85703at2157"/>
<reference evidence="5 6" key="1">
    <citation type="journal article" date="2011" name="J. Bacteriol.">
        <title>Complete genome sequence of the obligate piezophilic hyperthermophilic archaeon Pyrococcus yayanosii CH1.</title>
        <authorList>
            <person name="Jun X."/>
            <person name="Lupeng L."/>
            <person name="Minjuan X."/>
            <person name="Oger P."/>
            <person name="Fengping W."/>
            <person name="Jebbar M."/>
            <person name="Xiang X."/>
        </authorList>
    </citation>
    <scope>NUCLEOTIDE SEQUENCE [LARGE SCALE GENOMIC DNA]</scope>
    <source>
        <strain evidence="6">CH1 / JCM 16557</strain>
    </source>
</reference>
<dbReference type="eggNOG" id="arCOG05808">
    <property type="taxonomic scope" value="Archaea"/>
</dbReference>
<dbReference type="GeneID" id="10838284"/>
<protein>
    <submittedName>
        <fullName evidence="5">Allophanate hydrolase, subunit 2</fullName>
    </submittedName>
</protein>
<keyword evidence="6" id="KW-1185">Reference proteome</keyword>
<feature type="domain" description="Carboxyltransferase" evidence="4">
    <location>
        <begin position="22"/>
        <end position="290"/>
    </location>
</feature>
<keyword evidence="3" id="KW-0067">ATP-binding</keyword>
<dbReference type="Gene3D" id="2.40.100.10">
    <property type="entry name" value="Cyclophilin-like"/>
    <property type="match status" value="1"/>
</dbReference>
<organism evidence="5 6">
    <name type="scientific">Pyrococcus yayanosii (strain CH1 / JCM 16557)</name>
    <dbReference type="NCBI Taxonomy" id="529709"/>
    <lineage>
        <taxon>Archaea</taxon>
        <taxon>Methanobacteriati</taxon>
        <taxon>Methanobacteriota</taxon>
        <taxon>Thermococci</taxon>
        <taxon>Thermococcales</taxon>
        <taxon>Thermococcaceae</taxon>
        <taxon>Pyrococcus</taxon>
    </lineage>
</organism>
<dbReference type="Pfam" id="PF02626">
    <property type="entry name" value="CT_A_B"/>
    <property type="match status" value="1"/>
</dbReference>
<evidence type="ECO:0000313" key="5">
    <source>
        <dbReference type="EMBL" id="AEH25380.1"/>
    </source>
</evidence>
<dbReference type="Proteomes" id="UP000008386">
    <property type="component" value="Chromosome"/>
</dbReference>
<name>F8AHK9_PYRYC</name>
<evidence type="ECO:0000256" key="3">
    <source>
        <dbReference type="ARBA" id="ARBA00022840"/>
    </source>
</evidence>
<dbReference type="PANTHER" id="PTHR43309:SF3">
    <property type="entry name" value="5-OXOPROLINASE SUBUNIT C"/>
    <property type="match status" value="1"/>
</dbReference>
<dbReference type="SUPFAM" id="SSF50891">
    <property type="entry name" value="Cyclophilin-like"/>
    <property type="match status" value="1"/>
</dbReference>
<dbReference type="InterPro" id="IPR029000">
    <property type="entry name" value="Cyclophilin-like_dom_sf"/>
</dbReference>
<dbReference type="EMBL" id="CP002779">
    <property type="protein sequence ID" value="AEH25380.1"/>
    <property type="molecule type" value="Genomic_DNA"/>
</dbReference>